<dbReference type="OrthoDB" id="1867172at2759"/>
<dbReference type="Proteomes" id="UP000585474">
    <property type="component" value="Unassembled WGS sequence"/>
</dbReference>
<dbReference type="EMBL" id="BJWL01000026">
    <property type="protein sequence ID" value="GFZ17657.1"/>
    <property type="molecule type" value="Genomic_DNA"/>
</dbReference>
<accession>A0A7J0H3H9</accession>
<gene>
    <name evidence="2" type="ORF">Acr_26g0009270</name>
</gene>
<name>A0A7J0H3H9_9ERIC</name>
<protein>
    <submittedName>
        <fullName evidence="2">Uncharacterized protein</fullName>
    </submittedName>
</protein>
<proteinExistence type="predicted"/>
<evidence type="ECO:0000313" key="2">
    <source>
        <dbReference type="EMBL" id="GFZ17657.1"/>
    </source>
</evidence>
<reference evidence="2 3" key="1">
    <citation type="submission" date="2019-07" db="EMBL/GenBank/DDBJ databases">
        <title>De Novo Assembly of kiwifruit Actinidia rufa.</title>
        <authorList>
            <person name="Sugita-Konishi S."/>
            <person name="Sato K."/>
            <person name="Mori E."/>
            <person name="Abe Y."/>
            <person name="Kisaki G."/>
            <person name="Hamano K."/>
            <person name="Suezawa K."/>
            <person name="Otani M."/>
            <person name="Fukuda T."/>
            <person name="Manabe T."/>
            <person name="Gomi K."/>
            <person name="Tabuchi M."/>
            <person name="Akimitsu K."/>
            <person name="Kataoka I."/>
        </authorList>
    </citation>
    <scope>NUCLEOTIDE SEQUENCE [LARGE SCALE GENOMIC DNA]</scope>
    <source>
        <strain evidence="3">cv. Fuchu</strain>
    </source>
</reference>
<keyword evidence="3" id="KW-1185">Reference proteome</keyword>
<evidence type="ECO:0000256" key="1">
    <source>
        <dbReference type="SAM" id="MobiDB-lite"/>
    </source>
</evidence>
<feature type="region of interest" description="Disordered" evidence="1">
    <location>
        <begin position="53"/>
        <end position="75"/>
    </location>
</feature>
<comment type="caution">
    <text evidence="2">The sequence shown here is derived from an EMBL/GenBank/DDBJ whole genome shotgun (WGS) entry which is preliminary data.</text>
</comment>
<evidence type="ECO:0000313" key="3">
    <source>
        <dbReference type="Proteomes" id="UP000585474"/>
    </source>
</evidence>
<sequence>MLFIPISYCVQALKTGSSHLKFQRKHRMYPRVKVRLQEQDVLISLEKDDKSIPGFKRVPQSPPSVIGSSVKGKQNGSLTLPSCAKIPETDVPKLEIPLSSLSKG</sequence>
<dbReference type="AlphaFoldDB" id="A0A7J0H3H9"/>
<organism evidence="2 3">
    <name type="scientific">Actinidia rufa</name>
    <dbReference type="NCBI Taxonomy" id="165716"/>
    <lineage>
        <taxon>Eukaryota</taxon>
        <taxon>Viridiplantae</taxon>
        <taxon>Streptophyta</taxon>
        <taxon>Embryophyta</taxon>
        <taxon>Tracheophyta</taxon>
        <taxon>Spermatophyta</taxon>
        <taxon>Magnoliopsida</taxon>
        <taxon>eudicotyledons</taxon>
        <taxon>Gunneridae</taxon>
        <taxon>Pentapetalae</taxon>
        <taxon>asterids</taxon>
        <taxon>Ericales</taxon>
        <taxon>Actinidiaceae</taxon>
        <taxon>Actinidia</taxon>
    </lineage>
</organism>